<gene>
    <name evidence="2" type="ORF">ZT1A5_G11377</name>
</gene>
<dbReference type="EMBL" id="LT882688">
    <property type="protein sequence ID" value="SMY29928.1"/>
    <property type="molecule type" value="Genomic_DNA"/>
</dbReference>
<name>A0A1Y6M2H6_ZYMTR</name>
<evidence type="ECO:0000313" key="3">
    <source>
        <dbReference type="Proteomes" id="UP000215453"/>
    </source>
</evidence>
<accession>A0A1Y6M2H6</accession>
<feature type="compositionally biased region" description="Low complexity" evidence="1">
    <location>
        <begin position="169"/>
        <end position="193"/>
    </location>
</feature>
<reference evidence="2 3" key="1">
    <citation type="submission" date="2016-10" db="EMBL/GenBank/DDBJ databases">
        <authorList>
            <person name="Varghese N."/>
        </authorList>
    </citation>
    <scope>NUCLEOTIDE SEQUENCE [LARGE SCALE GENOMIC DNA]</scope>
</reference>
<sequence>MSTETEMEMTDASSAPQTPKATARGDEEVTFESLKTLPLPEELLKRTGIPFIPRKRQNPFEFSISPTRSPSLGKKQTLSYTPANEKILQARQLLVEAAGDLVGFPGEQTWVLDLLEVFRHFTERIDFRTTSQILAKQVSNLEMTTKKLAVQAKKPTFADVVKGDSGSATSTSTSSTTKTTQQQQQQQQQQWTTVSRRASKPKEQAEPMPLILVPKDKEKELDQIATRDKINDALKGEDQELAVLAIKKSFRGNIVLNFVTEKARQRTIDSLTKVTDIVGEARVIEDSLWHKVVVYGVSTANFNTPTGL</sequence>
<feature type="region of interest" description="Disordered" evidence="1">
    <location>
        <begin position="160"/>
        <end position="209"/>
    </location>
</feature>
<organism evidence="2 3">
    <name type="scientific">Zymoseptoria tritici ST99CH_1A5</name>
    <dbReference type="NCBI Taxonomy" id="1276529"/>
    <lineage>
        <taxon>Eukaryota</taxon>
        <taxon>Fungi</taxon>
        <taxon>Dikarya</taxon>
        <taxon>Ascomycota</taxon>
        <taxon>Pezizomycotina</taxon>
        <taxon>Dothideomycetes</taxon>
        <taxon>Dothideomycetidae</taxon>
        <taxon>Mycosphaerellales</taxon>
        <taxon>Mycosphaerellaceae</taxon>
        <taxon>Zymoseptoria</taxon>
    </lineage>
</organism>
<evidence type="ECO:0000256" key="1">
    <source>
        <dbReference type="SAM" id="MobiDB-lite"/>
    </source>
</evidence>
<protein>
    <submittedName>
        <fullName evidence="2">Uncharacterized protein</fullName>
    </submittedName>
</protein>
<proteinExistence type="predicted"/>
<feature type="compositionally biased region" description="Polar residues" evidence="1">
    <location>
        <begin position="11"/>
        <end position="20"/>
    </location>
</feature>
<evidence type="ECO:0000313" key="2">
    <source>
        <dbReference type="EMBL" id="SMY29928.1"/>
    </source>
</evidence>
<feature type="region of interest" description="Disordered" evidence="1">
    <location>
        <begin position="1"/>
        <end position="28"/>
    </location>
</feature>
<dbReference type="AlphaFoldDB" id="A0A1Y6M2H6"/>
<dbReference type="Proteomes" id="UP000215453">
    <property type="component" value="Chromosome 13"/>
</dbReference>